<evidence type="ECO:0000256" key="16">
    <source>
        <dbReference type="SAM" id="MobiDB-lite"/>
    </source>
</evidence>
<evidence type="ECO:0000256" key="10">
    <source>
        <dbReference type="ARBA" id="ARBA00023065"/>
    </source>
</evidence>
<evidence type="ECO:0000313" key="21">
    <source>
        <dbReference type="RefSeq" id="XP_067171067.1"/>
    </source>
</evidence>
<evidence type="ECO:0000256" key="8">
    <source>
        <dbReference type="ARBA" id="ARBA00022958"/>
    </source>
</evidence>
<dbReference type="GeneID" id="136995170"/>
<evidence type="ECO:0000256" key="7">
    <source>
        <dbReference type="ARBA" id="ARBA00022847"/>
    </source>
</evidence>
<evidence type="ECO:0000256" key="17">
    <source>
        <dbReference type="SAM" id="Phobius"/>
    </source>
</evidence>
<keyword evidence="10" id="KW-0406">Ion transport</keyword>
<comment type="catalytic activity">
    <reaction evidence="15">
        <text>K(+)(in) + chloride(in) = K(+)(out) + chloride(out)</text>
        <dbReference type="Rhea" id="RHEA:72427"/>
        <dbReference type="ChEBI" id="CHEBI:17996"/>
        <dbReference type="ChEBI" id="CHEBI:29103"/>
    </reaction>
</comment>
<dbReference type="PANTHER" id="PTHR11827">
    <property type="entry name" value="SOLUTE CARRIER FAMILY 12, CATION COTRANSPORTERS"/>
    <property type="match status" value="1"/>
</dbReference>
<keyword evidence="3" id="KW-1003">Cell membrane</keyword>
<sequence>MAAVRFVVTPAKMAPASASSSPEPSSRSSSRPAGSSRDSGPDSTRSDDASEGPDTPRPDMAADGDSDTASCDKNLALFEEELATRPKVSALLRRVAAYSTLPPPDAEGQPGGRGTVRGVLLPCLQDVFGLLLFLRLGWVVGAAGLLQALGAGLLCCACTLLTAVSLSAIVTNGGVMAEDPGVREEPRHPEGGALALLARALGPEVGGAAGLCCYLGTAFAAAMAALGAAETLLVYVAPQAAVFAGPGAPARLNNGRLYGSAFLALLVLAAALAPRPARRLAPLGLAALLLGLLALLAGAAKSAVAPPGLRVCLLGNRTLAAVEACAKTEGGPGLLRGLFCRGPRCDPYYSRNNATALPAVPGLASGVLAENLWPRYGAPGERLEKAAAPSVPAPGGLGSAYVRGQGGSFGLVLGLVFPLAPGLMAAVAPAPLANPPRSVPAGTFGAVAVAALIYGGSAALLGACVEGVVLRDKFGAALRGTPAVGTLAWPSPAVAVLGAAVASLGAGLRCLVTGPGLLRALARLRALPGLHVLAPGEDGREPVWALGLTAAIAELGVLVASLDLVAPIFSVFLLTCYLAVNLACALQSLLRTPTWRPRLPYYHWGLSLAGAGLCLVLMFAASWSCAAIALGIAGTVYKYMEYQGAEKEWGDGLRGLSLSAAHFALLRLEETPQYSKNWRPQLLVLLKLDEELRVKQPWLLSVAAQLKAGGGLTVVASVIPGDFLEAHEQARTAEQELRRRMAAAGLRGFAQALVAPRAAEGLAQLVQGCGLGALRPNALLLGWPRGWRRRGGDPRPARTFVGLVRAAAAAGRALLVAKGCGAWPGEGGLETAAAGPAPPEPAAAATAGGLETAAAAARRRAEGDGDDGGHDGGGSLDVWWVVHDGGVLTLLPCLLRQHKAWRGCRVRIFTVAQLEDNSIEMRRHLRAFVRLLRLPAAVEVVEMHDSDISAYTYERTLMMEQRSAMLRQMRLSEAERQREAQLVKERSWRPRLSSAGSEDEEDTEATRVHLTWSRPRRGQPGPDLLGPRPGARNVRRMHTAVRLNEAMVARSQGARLVLLNLPPPPRRPRAHDNYLEFVEVLTEGLERVLLVRGAGTEVITLYP</sequence>
<dbReference type="Proteomes" id="UP001652627">
    <property type="component" value="Chromosome 39"/>
</dbReference>
<feature type="transmembrane region" description="Helical" evidence="17">
    <location>
        <begin position="208"/>
        <end position="236"/>
    </location>
</feature>
<keyword evidence="7" id="KW-0769">Symport</keyword>
<feature type="domain" description="Amino acid permease/ SLC12A" evidence="18">
    <location>
        <begin position="403"/>
        <end position="683"/>
    </location>
</feature>
<evidence type="ECO:0000256" key="2">
    <source>
        <dbReference type="ARBA" id="ARBA00022448"/>
    </source>
</evidence>
<feature type="transmembrane region" description="Helical" evidence="17">
    <location>
        <begin position="568"/>
        <end position="589"/>
    </location>
</feature>
<comment type="subcellular location">
    <subcellularLocation>
        <location evidence="1">Cell membrane</location>
        <topology evidence="1">Multi-pass membrane protein</topology>
    </subcellularLocation>
</comment>
<evidence type="ECO:0000256" key="4">
    <source>
        <dbReference type="ARBA" id="ARBA00022538"/>
    </source>
</evidence>
<feature type="domain" description="SLC12A transporter C-terminal" evidence="19">
    <location>
        <begin position="697"/>
        <end position="790"/>
    </location>
</feature>
<feature type="transmembrane region" description="Helical" evidence="17">
    <location>
        <begin position="257"/>
        <end position="274"/>
    </location>
</feature>
<accession>A0ABM4G1I3</accession>
<evidence type="ECO:0000256" key="13">
    <source>
        <dbReference type="ARBA" id="ARBA00023214"/>
    </source>
</evidence>
<dbReference type="PANTHER" id="PTHR11827:SF66">
    <property type="entry name" value="SOLUTE CARRIER FAMILY 12 MEMBER 6"/>
    <property type="match status" value="1"/>
</dbReference>
<dbReference type="InterPro" id="IPR018491">
    <property type="entry name" value="SLC12_C"/>
</dbReference>
<evidence type="ECO:0000256" key="1">
    <source>
        <dbReference type="ARBA" id="ARBA00004651"/>
    </source>
</evidence>
<evidence type="ECO:0000259" key="19">
    <source>
        <dbReference type="Pfam" id="PF03522"/>
    </source>
</evidence>
<gene>
    <name evidence="21" type="primary">LOC136995170</name>
</gene>
<feature type="transmembrane region" description="Helical" evidence="17">
    <location>
        <begin position="409"/>
        <end position="432"/>
    </location>
</feature>
<proteinExistence type="inferred from homology"/>
<feature type="domain" description="Amino acid permease/ SLC12A" evidence="18">
    <location>
        <begin position="118"/>
        <end position="239"/>
    </location>
</feature>
<dbReference type="InterPro" id="IPR000076">
    <property type="entry name" value="KCL_cotranspt"/>
</dbReference>
<evidence type="ECO:0000256" key="14">
    <source>
        <dbReference type="ARBA" id="ARBA00046331"/>
    </source>
</evidence>
<feature type="compositionally biased region" description="Low complexity" evidence="16">
    <location>
        <begin position="14"/>
        <end position="38"/>
    </location>
</feature>
<keyword evidence="13" id="KW-0868">Chloride</keyword>
<evidence type="ECO:0000256" key="9">
    <source>
        <dbReference type="ARBA" id="ARBA00022989"/>
    </source>
</evidence>
<feature type="region of interest" description="Disordered" evidence="16">
    <location>
        <begin position="987"/>
        <end position="1031"/>
    </location>
</feature>
<keyword evidence="9 17" id="KW-1133">Transmembrane helix</keyword>
<dbReference type="Pfam" id="PF03522">
    <property type="entry name" value="SLC12"/>
    <property type="match status" value="2"/>
</dbReference>
<feature type="transmembrane region" description="Helical" evidence="17">
    <location>
        <begin position="601"/>
        <end position="623"/>
    </location>
</feature>
<evidence type="ECO:0000259" key="18">
    <source>
        <dbReference type="Pfam" id="PF00324"/>
    </source>
</evidence>
<evidence type="ECO:0000256" key="6">
    <source>
        <dbReference type="ARBA" id="ARBA00022692"/>
    </source>
</evidence>
<reference evidence="21" key="1">
    <citation type="submission" date="2025-08" db="UniProtKB">
        <authorList>
            <consortium name="RefSeq"/>
        </authorList>
    </citation>
    <scope>IDENTIFICATION</scope>
    <source>
        <tissue evidence="21">Blood</tissue>
    </source>
</reference>
<feature type="region of interest" description="Disordered" evidence="16">
    <location>
        <begin position="1"/>
        <end position="68"/>
    </location>
</feature>
<dbReference type="Gene3D" id="1.20.1740.10">
    <property type="entry name" value="Amino acid/polyamine transporter I"/>
    <property type="match status" value="1"/>
</dbReference>
<keyword evidence="12" id="KW-0325">Glycoprotein</keyword>
<feature type="transmembrane region" description="Helical" evidence="17">
    <location>
        <begin position="127"/>
        <end position="146"/>
    </location>
</feature>
<protein>
    <submittedName>
        <fullName evidence="21">Solute carrier family 12 member 6-like</fullName>
    </submittedName>
</protein>
<feature type="transmembrane region" description="Helical" evidence="17">
    <location>
        <begin position="153"/>
        <end position="177"/>
    </location>
</feature>
<keyword evidence="6 17" id="KW-0812">Transmembrane</keyword>
<evidence type="ECO:0000256" key="11">
    <source>
        <dbReference type="ARBA" id="ARBA00023136"/>
    </source>
</evidence>
<evidence type="ECO:0000256" key="15">
    <source>
        <dbReference type="ARBA" id="ARBA00047825"/>
    </source>
</evidence>
<evidence type="ECO:0000256" key="3">
    <source>
        <dbReference type="ARBA" id="ARBA00022475"/>
    </source>
</evidence>
<evidence type="ECO:0000313" key="20">
    <source>
        <dbReference type="Proteomes" id="UP001652627"/>
    </source>
</evidence>
<organism evidence="20 21">
    <name type="scientific">Apteryx mantelli</name>
    <name type="common">North Island brown kiwi</name>
    <dbReference type="NCBI Taxonomy" id="2696672"/>
    <lineage>
        <taxon>Eukaryota</taxon>
        <taxon>Metazoa</taxon>
        <taxon>Chordata</taxon>
        <taxon>Craniata</taxon>
        <taxon>Vertebrata</taxon>
        <taxon>Euteleostomi</taxon>
        <taxon>Archelosauria</taxon>
        <taxon>Archosauria</taxon>
        <taxon>Dinosauria</taxon>
        <taxon>Saurischia</taxon>
        <taxon>Theropoda</taxon>
        <taxon>Coelurosauria</taxon>
        <taxon>Aves</taxon>
        <taxon>Palaeognathae</taxon>
        <taxon>Apterygiformes</taxon>
        <taxon>Apterygidae</taxon>
        <taxon>Apteryx</taxon>
    </lineage>
</organism>
<name>A0ABM4G1I3_9AVES</name>
<keyword evidence="8" id="KW-0630">Potassium</keyword>
<keyword evidence="20" id="KW-1185">Reference proteome</keyword>
<keyword evidence="11 17" id="KW-0472">Membrane</keyword>
<dbReference type="Pfam" id="PF00324">
    <property type="entry name" value="AA_permease"/>
    <property type="match status" value="2"/>
</dbReference>
<dbReference type="InterPro" id="IPR004842">
    <property type="entry name" value="SLC12A_fam"/>
</dbReference>
<feature type="transmembrane region" description="Helical" evidence="17">
    <location>
        <begin position="280"/>
        <end position="300"/>
    </location>
</feature>
<keyword evidence="4" id="KW-0633">Potassium transport</keyword>
<feature type="domain" description="SLC12A transporter C-terminal" evidence="19">
    <location>
        <begin position="874"/>
        <end position="1102"/>
    </location>
</feature>
<evidence type="ECO:0000256" key="5">
    <source>
        <dbReference type="ARBA" id="ARBA00022553"/>
    </source>
</evidence>
<dbReference type="RefSeq" id="XP_067171067.1">
    <property type="nucleotide sequence ID" value="XM_067314966.1"/>
</dbReference>
<keyword evidence="5" id="KW-0597">Phosphoprotein</keyword>
<evidence type="ECO:0000256" key="12">
    <source>
        <dbReference type="ARBA" id="ARBA00023180"/>
    </source>
</evidence>
<dbReference type="PRINTS" id="PR01081">
    <property type="entry name" value="KCLTRNSPORT"/>
</dbReference>
<dbReference type="InterPro" id="IPR004841">
    <property type="entry name" value="AA-permease/SLC12A_dom"/>
</dbReference>
<keyword evidence="2" id="KW-0813">Transport</keyword>
<feature type="transmembrane region" description="Helical" evidence="17">
    <location>
        <begin position="444"/>
        <end position="469"/>
    </location>
</feature>
<comment type="similarity">
    <text evidence="14">Belongs to the SLC12A transporter family. K/Cl co-transporter subfamily.</text>
</comment>